<sequence>MANNLILIDTSILIDFFRKTDKSNSVLISLVRRGYTYCISAVTEYEIYTGATPDQIDFWNSFLDRTTVLPFDKATAKVAVDLTRSLKKSRNLIDIADLFIAATAIANNLSCATLNKKHFERIKELALID</sequence>
<accession>A0A2T0S5A7</accession>
<evidence type="ECO:0000256" key="1">
    <source>
        <dbReference type="ARBA" id="ARBA00001946"/>
    </source>
</evidence>
<evidence type="ECO:0000256" key="5">
    <source>
        <dbReference type="ARBA" id="ARBA00022801"/>
    </source>
</evidence>
<dbReference type="HAMAP" id="MF_00265">
    <property type="entry name" value="VapC_Nob1"/>
    <property type="match status" value="1"/>
</dbReference>
<evidence type="ECO:0000256" key="8">
    <source>
        <dbReference type="HAMAP-Rule" id="MF_00265"/>
    </source>
</evidence>
<dbReference type="SUPFAM" id="SSF88723">
    <property type="entry name" value="PIN domain-like"/>
    <property type="match status" value="1"/>
</dbReference>
<evidence type="ECO:0000313" key="10">
    <source>
        <dbReference type="EMBL" id="PRY28608.1"/>
    </source>
</evidence>
<evidence type="ECO:0000256" key="6">
    <source>
        <dbReference type="ARBA" id="ARBA00022842"/>
    </source>
</evidence>
<dbReference type="EC" id="3.1.-.-" evidence="8"/>
<evidence type="ECO:0000256" key="4">
    <source>
        <dbReference type="ARBA" id="ARBA00022723"/>
    </source>
</evidence>
<keyword evidence="4 8" id="KW-0479">Metal-binding</keyword>
<dbReference type="Proteomes" id="UP000238375">
    <property type="component" value="Unassembled WGS sequence"/>
</dbReference>
<keyword evidence="6 8" id="KW-0460">Magnesium</keyword>
<feature type="domain" description="PIN" evidence="9">
    <location>
        <begin position="6"/>
        <end position="124"/>
    </location>
</feature>
<dbReference type="EMBL" id="PVTE01000028">
    <property type="protein sequence ID" value="PRY28608.1"/>
    <property type="molecule type" value="Genomic_DNA"/>
</dbReference>
<dbReference type="Gene3D" id="3.40.50.1010">
    <property type="entry name" value="5'-nuclease"/>
    <property type="match status" value="1"/>
</dbReference>
<dbReference type="InterPro" id="IPR029060">
    <property type="entry name" value="PIN-like_dom_sf"/>
</dbReference>
<dbReference type="CDD" id="cd09881">
    <property type="entry name" value="PIN_VapC4-5_FitB-like"/>
    <property type="match status" value="1"/>
</dbReference>
<evidence type="ECO:0000256" key="7">
    <source>
        <dbReference type="ARBA" id="ARBA00038093"/>
    </source>
</evidence>
<dbReference type="GO" id="GO:0090729">
    <property type="term" value="F:toxin activity"/>
    <property type="evidence" value="ECO:0007669"/>
    <property type="project" value="UniProtKB-KW"/>
</dbReference>
<dbReference type="RefSeq" id="WP_106140248.1">
    <property type="nucleotide sequence ID" value="NZ_PVTE01000028.1"/>
</dbReference>
<keyword evidence="8" id="KW-0800">Toxin</keyword>
<dbReference type="GO" id="GO:0004540">
    <property type="term" value="F:RNA nuclease activity"/>
    <property type="evidence" value="ECO:0007669"/>
    <property type="project" value="InterPro"/>
</dbReference>
<dbReference type="AlphaFoldDB" id="A0A2T0S5A7"/>
<organism evidence="10 11">
    <name type="scientific">Spirosoma oryzae</name>
    <dbReference type="NCBI Taxonomy" id="1469603"/>
    <lineage>
        <taxon>Bacteria</taxon>
        <taxon>Pseudomonadati</taxon>
        <taxon>Bacteroidota</taxon>
        <taxon>Cytophagia</taxon>
        <taxon>Cytophagales</taxon>
        <taxon>Cytophagaceae</taxon>
        <taxon>Spirosoma</taxon>
    </lineage>
</organism>
<comment type="similarity">
    <text evidence="7 8">Belongs to the PINc/VapC protein family.</text>
</comment>
<comment type="function">
    <text evidence="8">Toxic component of a toxin-antitoxin (TA) system. An RNase.</text>
</comment>
<dbReference type="OrthoDB" id="9804823at2"/>
<protein>
    <recommendedName>
        <fullName evidence="8">Ribonuclease VapC</fullName>
        <shortName evidence="8">RNase VapC</shortName>
        <ecNumber evidence="8">3.1.-.-</ecNumber>
    </recommendedName>
    <alternativeName>
        <fullName evidence="8">Toxin VapC</fullName>
    </alternativeName>
</protein>
<keyword evidence="5 8" id="KW-0378">Hydrolase</keyword>
<dbReference type="GO" id="GO:0016787">
    <property type="term" value="F:hydrolase activity"/>
    <property type="evidence" value="ECO:0007669"/>
    <property type="project" value="UniProtKB-KW"/>
</dbReference>
<dbReference type="InterPro" id="IPR002716">
    <property type="entry name" value="PIN_dom"/>
</dbReference>
<keyword evidence="3 8" id="KW-0540">Nuclease</keyword>
<name>A0A2T0S5A7_9BACT</name>
<gene>
    <name evidence="8" type="primary">vapC</name>
    <name evidence="10" type="ORF">CLV58_12823</name>
</gene>
<evidence type="ECO:0000313" key="11">
    <source>
        <dbReference type="Proteomes" id="UP000238375"/>
    </source>
</evidence>
<dbReference type="PANTHER" id="PTHR33653:SF1">
    <property type="entry name" value="RIBONUCLEASE VAPC2"/>
    <property type="match status" value="1"/>
</dbReference>
<feature type="binding site" evidence="8">
    <location>
        <position position="9"/>
    </location>
    <ligand>
        <name>Mg(2+)</name>
        <dbReference type="ChEBI" id="CHEBI:18420"/>
    </ligand>
</feature>
<proteinExistence type="inferred from homology"/>
<dbReference type="PANTHER" id="PTHR33653">
    <property type="entry name" value="RIBONUCLEASE VAPC2"/>
    <property type="match status" value="1"/>
</dbReference>
<dbReference type="Pfam" id="PF01850">
    <property type="entry name" value="PIN"/>
    <property type="match status" value="1"/>
</dbReference>
<feature type="binding site" evidence="8">
    <location>
        <position position="97"/>
    </location>
    <ligand>
        <name>Mg(2+)</name>
        <dbReference type="ChEBI" id="CHEBI:18420"/>
    </ligand>
</feature>
<dbReference type="InterPro" id="IPR022907">
    <property type="entry name" value="VapC_family"/>
</dbReference>
<evidence type="ECO:0000259" key="9">
    <source>
        <dbReference type="Pfam" id="PF01850"/>
    </source>
</evidence>
<keyword evidence="2 8" id="KW-1277">Toxin-antitoxin system</keyword>
<reference evidence="10 11" key="1">
    <citation type="submission" date="2018-03" db="EMBL/GenBank/DDBJ databases">
        <title>Genomic Encyclopedia of Archaeal and Bacterial Type Strains, Phase II (KMG-II): from individual species to whole genera.</title>
        <authorList>
            <person name="Goeker M."/>
        </authorList>
    </citation>
    <scope>NUCLEOTIDE SEQUENCE [LARGE SCALE GENOMIC DNA]</scope>
    <source>
        <strain evidence="10 11">DSM 28354</strain>
    </source>
</reference>
<dbReference type="GO" id="GO:0000287">
    <property type="term" value="F:magnesium ion binding"/>
    <property type="evidence" value="ECO:0007669"/>
    <property type="project" value="UniProtKB-UniRule"/>
</dbReference>
<keyword evidence="11" id="KW-1185">Reference proteome</keyword>
<comment type="caution">
    <text evidence="10">The sequence shown here is derived from an EMBL/GenBank/DDBJ whole genome shotgun (WGS) entry which is preliminary data.</text>
</comment>
<evidence type="ECO:0000256" key="2">
    <source>
        <dbReference type="ARBA" id="ARBA00022649"/>
    </source>
</evidence>
<comment type="cofactor">
    <cofactor evidence="1 8">
        <name>Mg(2+)</name>
        <dbReference type="ChEBI" id="CHEBI:18420"/>
    </cofactor>
</comment>
<dbReference type="InterPro" id="IPR050556">
    <property type="entry name" value="Type_II_TA_system_RNase"/>
</dbReference>
<evidence type="ECO:0000256" key="3">
    <source>
        <dbReference type="ARBA" id="ARBA00022722"/>
    </source>
</evidence>